<evidence type="ECO:0000313" key="12">
    <source>
        <dbReference type="EMBL" id="QNJ96894.1"/>
    </source>
</evidence>
<comment type="catalytic activity">
    <reaction evidence="1">
        <text>GDP-alpha-D-mannose + H2O = alpha-D-mannose 1-phosphate + GMP + 2 H(+)</text>
        <dbReference type="Rhea" id="RHEA:27978"/>
        <dbReference type="ChEBI" id="CHEBI:15377"/>
        <dbReference type="ChEBI" id="CHEBI:15378"/>
        <dbReference type="ChEBI" id="CHEBI:57527"/>
        <dbReference type="ChEBI" id="CHEBI:58115"/>
        <dbReference type="ChEBI" id="CHEBI:58409"/>
    </reaction>
</comment>
<dbReference type="PANTHER" id="PTHR11839">
    <property type="entry name" value="UDP/ADP-SUGAR PYROPHOSPHATASE"/>
    <property type="match status" value="1"/>
</dbReference>
<dbReference type="GO" id="GO:0019693">
    <property type="term" value="P:ribose phosphate metabolic process"/>
    <property type="evidence" value="ECO:0007669"/>
    <property type="project" value="TreeGrafter"/>
</dbReference>
<evidence type="ECO:0000256" key="6">
    <source>
        <dbReference type="ARBA" id="ARBA00022801"/>
    </source>
</evidence>
<dbReference type="InterPro" id="IPR015797">
    <property type="entry name" value="NUDIX_hydrolase-like_dom_sf"/>
</dbReference>
<dbReference type="GO" id="GO:0006753">
    <property type="term" value="P:nucleoside phosphate metabolic process"/>
    <property type="evidence" value="ECO:0007669"/>
    <property type="project" value="TreeGrafter"/>
</dbReference>
<keyword evidence="9" id="KW-0460">Magnesium</keyword>
<feature type="domain" description="Nudix hydrolase" evidence="11">
    <location>
        <begin position="41"/>
        <end position="183"/>
    </location>
</feature>
<protein>
    <recommendedName>
        <fullName evidence="5">GDP-mannose pyrophosphatase</fullName>
    </recommendedName>
    <alternativeName>
        <fullName evidence="7">GDP-mannose hydrolase</fullName>
    </alternativeName>
    <alternativeName>
        <fullName evidence="8">GDPMK</fullName>
    </alternativeName>
</protein>
<keyword evidence="13" id="KW-1185">Reference proteome</keyword>
<feature type="binding site" evidence="9">
    <location>
        <position position="97"/>
    </location>
    <ligand>
        <name>Mg(2+)</name>
        <dbReference type="ChEBI" id="CHEBI:18420"/>
        <label>1</label>
    </ligand>
</feature>
<feature type="binding site" evidence="9">
    <location>
        <position position="81"/>
    </location>
    <ligand>
        <name>Mg(2+)</name>
        <dbReference type="ChEBI" id="CHEBI:18420"/>
        <label>1</label>
    </ligand>
</feature>
<accession>A0A7G8PRC8</accession>
<feature type="binding site" evidence="9">
    <location>
        <position position="101"/>
    </location>
    <ligand>
        <name>Mg(2+)</name>
        <dbReference type="ChEBI" id="CHEBI:18420"/>
        <label>1</label>
    </ligand>
</feature>
<dbReference type="SUPFAM" id="SSF55811">
    <property type="entry name" value="Nudix"/>
    <property type="match status" value="1"/>
</dbReference>
<evidence type="ECO:0000259" key="11">
    <source>
        <dbReference type="PROSITE" id="PS51462"/>
    </source>
</evidence>
<comment type="similarity">
    <text evidence="3">Belongs to the Nudix hydrolase family. NudK subfamily.</text>
</comment>
<dbReference type="PROSITE" id="PS00893">
    <property type="entry name" value="NUDIX_BOX"/>
    <property type="match status" value="1"/>
</dbReference>
<evidence type="ECO:0000256" key="3">
    <source>
        <dbReference type="ARBA" id="ARBA00007275"/>
    </source>
</evidence>
<dbReference type="GO" id="GO:0046872">
    <property type="term" value="F:metal ion binding"/>
    <property type="evidence" value="ECO:0007669"/>
    <property type="project" value="UniProtKB-KW"/>
</dbReference>
<evidence type="ECO:0000256" key="10">
    <source>
        <dbReference type="PIRSR" id="PIRSR604385-3"/>
    </source>
</evidence>
<dbReference type="Gene3D" id="3.90.79.10">
    <property type="entry name" value="Nucleoside Triphosphate Pyrophosphohydrolase"/>
    <property type="match status" value="1"/>
</dbReference>
<dbReference type="KEGG" id="alti:ALE3EI_0307"/>
<dbReference type="PANTHER" id="PTHR11839:SF18">
    <property type="entry name" value="NUDIX HYDROLASE DOMAIN-CONTAINING PROTEIN"/>
    <property type="match status" value="1"/>
</dbReference>
<comment type="subunit">
    <text evidence="4">Homodimer.</text>
</comment>
<dbReference type="GO" id="GO:0019144">
    <property type="term" value="F:ADP-sugar diphosphatase activity"/>
    <property type="evidence" value="ECO:0007669"/>
    <property type="project" value="TreeGrafter"/>
</dbReference>
<dbReference type="Pfam" id="PF00293">
    <property type="entry name" value="NUDIX"/>
    <property type="match status" value="1"/>
</dbReference>
<dbReference type="GO" id="GO:0005829">
    <property type="term" value="C:cytosol"/>
    <property type="evidence" value="ECO:0007669"/>
    <property type="project" value="TreeGrafter"/>
</dbReference>
<evidence type="ECO:0000256" key="1">
    <source>
        <dbReference type="ARBA" id="ARBA00000847"/>
    </source>
</evidence>
<dbReference type="NCBIfam" id="TIGR00052">
    <property type="entry name" value="nudix-type nucleoside diphosphatase, YffH/AdpP family"/>
    <property type="match status" value="1"/>
</dbReference>
<dbReference type="CDD" id="cd24157">
    <property type="entry name" value="NUDIX_GDPMK"/>
    <property type="match status" value="1"/>
</dbReference>
<dbReference type="InterPro" id="IPR004385">
    <property type="entry name" value="NDP_pyrophosphatase"/>
</dbReference>
<keyword evidence="6" id="KW-0378">Hydrolase</keyword>
<evidence type="ECO:0000256" key="2">
    <source>
        <dbReference type="ARBA" id="ARBA00001946"/>
    </source>
</evidence>
<name>A0A7G8PRC8_9FLAO</name>
<evidence type="ECO:0000256" key="8">
    <source>
        <dbReference type="ARBA" id="ARBA00032272"/>
    </source>
</evidence>
<dbReference type="RefSeq" id="WP_186990152.1">
    <property type="nucleotide sequence ID" value="NZ_CP052909.1"/>
</dbReference>
<gene>
    <name evidence="12" type="ORF">ALE3EI_0307</name>
</gene>
<comment type="cofactor">
    <cofactor evidence="2 9">
        <name>Mg(2+)</name>
        <dbReference type="ChEBI" id="CHEBI:18420"/>
    </cofactor>
</comment>
<evidence type="ECO:0000313" key="13">
    <source>
        <dbReference type="Proteomes" id="UP000515514"/>
    </source>
</evidence>
<keyword evidence="9" id="KW-0479">Metal-binding</keyword>
<dbReference type="EMBL" id="CP052909">
    <property type="protein sequence ID" value="QNJ96894.1"/>
    <property type="molecule type" value="Genomic_DNA"/>
</dbReference>
<dbReference type="AlphaFoldDB" id="A0A7G8PRC8"/>
<evidence type="ECO:0000256" key="4">
    <source>
        <dbReference type="ARBA" id="ARBA00011738"/>
    </source>
</evidence>
<evidence type="ECO:0000256" key="7">
    <source>
        <dbReference type="ARBA" id="ARBA00032162"/>
    </source>
</evidence>
<dbReference type="InterPro" id="IPR020084">
    <property type="entry name" value="NUDIX_hydrolase_CS"/>
</dbReference>
<sequence length="188" mass="21771">MKYKIKNEKVVFNDHYQMLKAEVSYDTFDGKQFETKRLAFHRGDSVALLLFDTDSRSVLLTKQFRYPSTRHDVGWMLEIPAGSIEEGECPLECVKRESIEETGYELHQPRQLFHFYVSPGGCTERCFLFYAEVTSKNKIASGGGKQDEKEDIKIVELPVEDIESRLQNTIIDAKTIIALQWFQQHITP</sequence>
<dbReference type="PROSITE" id="PS51462">
    <property type="entry name" value="NUDIX"/>
    <property type="match status" value="1"/>
</dbReference>
<reference evidence="12 13" key="1">
    <citation type="submission" date="2020-04" db="EMBL/GenBank/DDBJ databases">
        <title>Genome sequence of Altibacter aquimarinus strain ALE3EI.</title>
        <authorList>
            <person name="Oh H.-M."/>
            <person name="Jang D."/>
        </authorList>
    </citation>
    <scope>NUCLEOTIDE SEQUENCE [LARGE SCALE GENOMIC DNA]</scope>
    <source>
        <strain evidence="12 13">ALE3EI</strain>
    </source>
</reference>
<feature type="short sequence motif" description="Nudix box" evidence="10">
    <location>
        <begin position="82"/>
        <end position="104"/>
    </location>
</feature>
<evidence type="ECO:0000256" key="5">
    <source>
        <dbReference type="ARBA" id="ARBA00016377"/>
    </source>
</evidence>
<evidence type="ECO:0000256" key="9">
    <source>
        <dbReference type="PIRSR" id="PIRSR604385-2"/>
    </source>
</evidence>
<feature type="binding site" evidence="9">
    <location>
        <position position="150"/>
    </location>
    <ligand>
        <name>Mg(2+)</name>
        <dbReference type="ChEBI" id="CHEBI:18420"/>
        <label>1</label>
    </ligand>
</feature>
<proteinExistence type="inferred from homology"/>
<dbReference type="Proteomes" id="UP000515514">
    <property type="component" value="Chromosome"/>
</dbReference>
<dbReference type="InterPro" id="IPR000086">
    <property type="entry name" value="NUDIX_hydrolase_dom"/>
</dbReference>
<organism evidence="12 13">
    <name type="scientific">Constantimarinum furrinae</name>
    <dbReference type="NCBI Taxonomy" id="2562285"/>
    <lineage>
        <taxon>Bacteria</taxon>
        <taxon>Pseudomonadati</taxon>
        <taxon>Bacteroidota</taxon>
        <taxon>Flavobacteriia</taxon>
        <taxon>Flavobacteriales</taxon>
        <taxon>Flavobacteriaceae</taxon>
        <taxon>Altibacter/Constantimarinum group</taxon>
        <taxon>Constantimarinum</taxon>
    </lineage>
</organism>